<organism evidence="3 4">
    <name type="scientific">Boletus edulis BED1</name>
    <dbReference type="NCBI Taxonomy" id="1328754"/>
    <lineage>
        <taxon>Eukaryota</taxon>
        <taxon>Fungi</taxon>
        <taxon>Dikarya</taxon>
        <taxon>Basidiomycota</taxon>
        <taxon>Agaricomycotina</taxon>
        <taxon>Agaricomycetes</taxon>
        <taxon>Agaricomycetidae</taxon>
        <taxon>Boletales</taxon>
        <taxon>Boletineae</taxon>
        <taxon>Boletaceae</taxon>
        <taxon>Boletoideae</taxon>
        <taxon>Boletus</taxon>
    </lineage>
</organism>
<keyword evidence="4" id="KW-1185">Reference proteome</keyword>
<dbReference type="Proteomes" id="UP001194468">
    <property type="component" value="Unassembled WGS sequence"/>
</dbReference>
<evidence type="ECO:0000313" key="2">
    <source>
        <dbReference type="EMBL" id="KAF8447181.1"/>
    </source>
</evidence>
<reference evidence="3" key="1">
    <citation type="submission" date="2019-10" db="EMBL/GenBank/DDBJ databases">
        <authorList>
            <consortium name="DOE Joint Genome Institute"/>
            <person name="Kuo A."/>
            <person name="Miyauchi S."/>
            <person name="Kiss E."/>
            <person name="Drula E."/>
            <person name="Kohler A."/>
            <person name="Sanchez-Garcia M."/>
            <person name="Andreopoulos B."/>
            <person name="Barry K.W."/>
            <person name="Bonito G."/>
            <person name="Buee M."/>
            <person name="Carver A."/>
            <person name="Chen C."/>
            <person name="Cichocki N."/>
            <person name="Clum A."/>
            <person name="Culley D."/>
            <person name="Crous P.W."/>
            <person name="Fauchery L."/>
            <person name="Girlanda M."/>
            <person name="Hayes R."/>
            <person name="Keri Z."/>
            <person name="LaButti K."/>
            <person name="Lipzen A."/>
            <person name="Lombard V."/>
            <person name="Magnuson J."/>
            <person name="Maillard F."/>
            <person name="Morin E."/>
            <person name="Murat C."/>
            <person name="Nolan M."/>
            <person name="Ohm R."/>
            <person name="Pangilinan J."/>
            <person name="Pereira M."/>
            <person name="Perotto S."/>
            <person name="Peter M."/>
            <person name="Riley R."/>
            <person name="Sitrit Y."/>
            <person name="Stielow B."/>
            <person name="Szollosi G."/>
            <person name="Zifcakova L."/>
            <person name="Stursova M."/>
            <person name="Spatafora J.W."/>
            <person name="Tedersoo L."/>
            <person name="Vaario L.-M."/>
            <person name="Yamada A."/>
            <person name="Yan M."/>
            <person name="Wang P."/>
            <person name="Xu J."/>
            <person name="Bruns T."/>
            <person name="Baldrian P."/>
            <person name="Vilgalys R."/>
            <person name="Henrissat B."/>
            <person name="Grigoriev I.V."/>
            <person name="Hibbett D."/>
            <person name="Nagy L.G."/>
            <person name="Martin F.M."/>
        </authorList>
    </citation>
    <scope>NUCLEOTIDE SEQUENCE</scope>
    <source>
        <strain evidence="3">BED1</strain>
    </source>
</reference>
<dbReference type="EMBL" id="WHUW01000004">
    <property type="protein sequence ID" value="KAF8447181.1"/>
    <property type="molecule type" value="Genomic_DNA"/>
</dbReference>
<dbReference type="AlphaFoldDB" id="A0AAD4C8W1"/>
<feature type="region of interest" description="Disordered" evidence="1">
    <location>
        <begin position="38"/>
        <end position="68"/>
    </location>
</feature>
<name>A0AAD4C8W1_BOLED</name>
<dbReference type="EMBL" id="WHUW01000001">
    <property type="protein sequence ID" value="KAF8452595.1"/>
    <property type="molecule type" value="Genomic_DNA"/>
</dbReference>
<gene>
    <name evidence="2" type="ORF">L210DRAFT_3390756</name>
    <name evidence="3" type="ORF">L210DRAFT_880307</name>
</gene>
<accession>A0AAD4C8W1</accession>
<feature type="non-terminal residue" evidence="3">
    <location>
        <position position="151"/>
    </location>
</feature>
<sequence length="151" mass="16941">MSNTNDHKICRCKPTCYKWLSKPARDRHYAKADATELLPSASELGSSPNLGYLHSKPELDGEDQTDNLEAADLEDFEDCSVEGVDAKNSSGEEDEEAVVQSSMEHLLDMFKFHECEENQADPGLLYHSAKMIETELRALLGPAREQEMYSL</sequence>
<reference evidence="3" key="2">
    <citation type="journal article" date="2020" name="Nat. Commun.">
        <title>Large-scale genome sequencing of mycorrhizal fungi provides insights into the early evolution of symbiotic traits.</title>
        <authorList>
            <person name="Miyauchi S."/>
            <person name="Kiss E."/>
            <person name="Kuo A."/>
            <person name="Drula E."/>
            <person name="Kohler A."/>
            <person name="Sanchez-Garcia M."/>
            <person name="Morin E."/>
            <person name="Andreopoulos B."/>
            <person name="Barry K.W."/>
            <person name="Bonito G."/>
            <person name="Buee M."/>
            <person name="Carver A."/>
            <person name="Chen C."/>
            <person name="Cichocki N."/>
            <person name="Clum A."/>
            <person name="Culley D."/>
            <person name="Crous P.W."/>
            <person name="Fauchery L."/>
            <person name="Girlanda M."/>
            <person name="Hayes R.D."/>
            <person name="Keri Z."/>
            <person name="LaButti K."/>
            <person name="Lipzen A."/>
            <person name="Lombard V."/>
            <person name="Magnuson J."/>
            <person name="Maillard F."/>
            <person name="Murat C."/>
            <person name="Nolan M."/>
            <person name="Ohm R.A."/>
            <person name="Pangilinan J."/>
            <person name="Pereira M.F."/>
            <person name="Perotto S."/>
            <person name="Peter M."/>
            <person name="Pfister S."/>
            <person name="Riley R."/>
            <person name="Sitrit Y."/>
            <person name="Stielow J.B."/>
            <person name="Szollosi G."/>
            <person name="Zifcakova L."/>
            <person name="Stursova M."/>
            <person name="Spatafora J.W."/>
            <person name="Tedersoo L."/>
            <person name="Vaario L.M."/>
            <person name="Yamada A."/>
            <person name="Yan M."/>
            <person name="Wang P."/>
            <person name="Xu J."/>
            <person name="Bruns T."/>
            <person name="Baldrian P."/>
            <person name="Vilgalys R."/>
            <person name="Dunand C."/>
            <person name="Henrissat B."/>
            <person name="Grigoriev I.V."/>
            <person name="Hibbett D."/>
            <person name="Nagy L.G."/>
            <person name="Martin F.M."/>
        </authorList>
    </citation>
    <scope>NUCLEOTIDE SEQUENCE</scope>
    <source>
        <strain evidence="3">BED1</strain>
    </source>
</reference>
<evidence type="ECO:0000256" key="1">
    <source>
        <dbReference type="SAM" id="MobiDB-lite"/>
    </source>
</evidence>
<comment type="caution">
    <text evidence="3">The sequence shown here is derived from an EMBL/GenBank/DDBJ whole genome shotgun (WGS) entry which is preliminary data.</text>
</comment>
<protein>
    <submittedName>
        <fullName evidence="3">Uncharacterized protein</fullName>
    </submittedName>
</protein>
<proteinExistence type="predicted"/>
<evidence type="ECO:0000313" key="4">
    <source>
        <dbReference type="Proteomes" id="UP001194468"/>
    </source>
</evidence>
<evidence type="ECO:0000313" key="3">
    <source>
        <dbReference type="EMBL" id="KAF8452595.1"/>
    </source>
</evidence>